<feature type="domain" description="Histidine kinase" evidence="16">
    <location>
        <begin position="541"/>
        <end position="757"/>
    </location>
</feature>
<dbReference type="InterPro" id="IPR001610">
    <property type="entry name" value="PAC"/>
</dbReference>
<dbReference type="CDD" id="cd00130">
    <property type="entry name" value="PAS"/>
    <property type="match status" value="2"/>
</dbReference>
<feature type="transmembrane region" description="Helical" evidence="14">
    <location>
        <begin position="90"/>
        <end position="110"/>
    </location>
</feature>
<comment type="caution">
    <text evidence="22">The sequence shown here is derived from an EMBL/GenBank/DDBJ whole genome shotgun (WGS) entry which is preliminary data.</text>
</comment>
<dbReference type="Gene3D" id="3.30.450.20">
    <property type="entry name" value="PAS domain"/>
    <property type="match status" value="2"/>
</dbReference>
<keyword evidence="4" id="KW-1003">Cell membrane</keyword>
<dbReference type="SMART" id="SM00091">
    <property type="entry name" value="PAS"/>
    <property type="match status" value="2"/>
</dbReference>
<dbReference type="Pfam" id="PF08447">
    <property type="entry name" value="PAS_3"/>
    <property type="match status" value="1"/>
</dbReference>
<keyword evidence="7" id="KW-0547">Nucleotide-binding</keyword>
<dbReference type="PROSITE" id="PS50894">
    <property type="entry name" value="HPT"/>
    <property type="match status" value="1"/>
</dbReference>
<feature type="transmembrane region" description="Helical" evidence="14">
    <location>
        <begin position="156"/>
        <end position="175"/>
    </location>
</feature>
<dbReference type="InterPro" id="IPR036097">
    <property type="entry name" value="HisK_dim/P_sf"/>
</dbReference>
<proteinExistence type="predicted"/>
<dbReference type="InterPro" id="IPR013655">
    <property type="entry name" value="PAS_fold_3"/>
</dbReference>
<accession>A0ABX0PIS3</accession>
<dbReference type="SMART" id="SM00086">
    <property type="entry name" value="PAC"/>
    <property type="match status" value="2"/>
</dbReference>
<reference evidence="22 23" key="1">
    <citation type="submission" date="2020-03" db="EMBL/GenBank/DDBJ databases">
        <title>Genome sequence of strain Massilia sp. TW-1.</title>
        <authorList>
            <person name="Chaudhary D.K."/>
        </authorList>
    </citation>
    <scope>NUCLEOTIDE SEQUENCE [LARGE SCALE GENOMIC DNA]</scope>
    <source>
        <strain evidence="22 23">TW-1</strain>
    </source>
</reference>
<organism evidence="22 23">
    <name type="scientific">Telluria antibiotica</name>
    <dbReference type="NCBI Taxonomy" id="2717319"/>
    <lineage>
        <taxon>Bacteria</taxon>
        <taxon>Pseudomonadati</taxon>
        <taxon>Pseudomonadota</taxon>
        <taxon>Betaproteobacteria</taxon>
        <taxon>Burkholderiales</taxon>
        <taxon>Oxalobacteraceae</taxon>
        <taxon>Telluria group</taxon>
        <taxon>Telluria</taxon>
    </lineage>
</organism>
<dbReference type="InterPro" id="IPR003661">
    <property type="entry name" value="HisK_dim/P_dom"/>
</dbReference>
<feature type="domain" description="Response regulatory" evidence="17">
    <location>
        <begin position="777"/>
        <end position="896"/>
    </location>
</feature>
<evidence type="ECO:0000259" key="17">
    <source>
        <dbReference type="PROSITE" id="PS50110"/>
    </source>
</evidence>
<evidence type="ECO:0000256" key="7">
    <source>
        <dbReference type="ARBA" id="ARBA00022741"/>
    </source>
</evidence>
<dbReference type="Pfam" id="PF03707">
    <property type="entry name" value="MHYT"/>
    <property type="match status" value="3"/>
</dbReference>
<dbReference type="Gene3D" id="3.30.565.10">
    <property type="entry name" value="Histidine kinase-like ATPase, C-terminal domain"/>
    <property type="match status" value="1"/>
</dbReference>
<evidence type="ECO:0000256" key="3">
    <source>
        <dbReference type="ARBA" id="ARBA00012438"/>
    </source>
</evidence>
<dbReference type="InterPro" id="IPR005330">
    <property type="entry name" value="MHYT_dom"/>
</dbReference>
<dbReference type="SUPFAM" id="SSF52172">
    <property type="entry name" value="CheY-like"/>
    <property type="match status" value="1"/>
</dbReference>
<keyword evidence="6 14" id="KW-0812">Transmembrane</keyword>
<feature type="region of interest" description="Disordered" evidence="15">
    <location>
        <begin position="1029"/>
        <end position="1049"/>
    </location>
</feature>
<feature type="domain" description="HPt" evidence="20">
    <location>
        <begin position="927"/>
        <end position="1024"/>
    </location>
</feature>
<dbReference type="RefSeq" id="WP_166862648.1">
    <property type="nucleotide sequence ID" value="NZ_JAAQOM010000017.1"/>
</dbReference>
<dbReference type="InterPro" id="IPR035965">
    <property type="entry name" value="PAS-like_dom_sf"/>
</dbReference>
<dbReference type="InterPro" id="IPR036890">
    <property type="entry name" value="HATPase_C_sf"/>
</dbReference>
<dbReference type="InterPro" id="IPR008207">
    <property type="entry name" value="Sig_transdc_His_kin_Hpt_dom"/>
</dbReference>
<gene>
    <name evidence="22" type="ORF">HAV22_24265</name>
</gene>
<evidence type="ECO:0000259" key="19">
    <source>
        <dbReference type="PROSITE" id="PS50113"/>
    </source>
</evidence>
<name>A0ABX0PIS3_9BURK</name>
<keyword evidence="23" id="KW-1185">Reference proteome</keyword>
<dbReference type="Gene3D" id="1.20.120.160">
    <property type="entry name" value="HPT domain"/>
    <property type="match status" value="1"/>
</dbReference>
<keyword evidence="9 14" id="KW-1133">Transmembrane helix</keyword>
<dbReference type="InterPro" id="IPR005467">
    <property type="entry name" value="His_kinase_dom"/>
</dbReference>
<dbReference type="SUPFAM" id="SSF47384">
    <property type="entry name" value="Homodimeric domain of signal transducing histidine kinase"/>
    <property type="match status" value="1"/>
</dbReference>
<feature type="transmembrane region" description="Helical" evidence="14">
    <location>
        <begin position="117"/>
        <end position="136"/>
    </location>
</feature>
<dbReference type="CDD" id="cd17546">
    <property type="entry name" value="REC_hyHK_CKI1_RcsC-like"/>
    <property type="match status" value="1"/>
</dbReference>
<evidence type="ECO:0000256" key="12">
    <source>
        <dbReference type="PROSITE-ProRule" id="PRU00110"/>
    </source>
</evidence>
<dbReference type="PROSITE" id="PS50113">
    <property type="entry name" value="PAC"/>
    <property type="match status" value="1"/>
</dbReference>
<evidence type="ECO:0000256" key="14">
    <source>
        <dbReference type="PROSITE-ProRule" id="PRU00244"/>
    </source>
</evidence>
<evidence type="ECO:0000256" key="5">
    <source>
        <dbReference type="ARBA" id="ARBA00022553"/>
    </source>
</evidence>
<feature type="transmembrane region" description="Helical" evidence="14">
    <location>
        <begin position="187"/>
        <end position="205"/>
    </location>
</feature>
<evidence type="ECO:0000256" key="8">
    <source>
        <dbReference type="ARBA" id="ARBA00022840"/>
    </source>
</evidence>
<feature type="transmembrane region" description="Helical" evidence="14">
    <location>
        <begin position="54"/>
        <end position="78"/>
    </location>
</feature>
<evidence type="ECO:0000256" key="9">
    <source>
        <dbReference type="ARBA" id="ARBA00022989"/>
    </source>
</evidence>
<dbReference type="InterPro" id="IPR004358">
    <property type="entry name" value="Sig_transdc_His_kin-like_C"/>
</dbReference>
<dbReference type="SMART" id="SM00388">
    <property type="entry name" value="HisKA"/>
    <property type="match status" value="1"/>
</dbReference>
<dbReference type="Proteomes" id="UP000716322">
    <property type="component" value="Unassembled WGS sequence"/>
</dbReference>
<dbReference type="CDD" id="cd16922">
    <property type="entry name" value="HATPase_EvgS-ArcB-TorS-like"/>
    <property type="match status" value="1"/>
</dbReference>
<evidence type="ECO:0000259" key="16">
    <source>
        <dbReference type="PROSITE" id="PS50109"/>
    </source>
</evidence>
<dbReference type="NCBIfam" id="TIGR00229">
    <property type="entry name" value="sensory_box"/>
    <property type="match status" value="2"/>
</dbReference>
<comment type="subcellular location">
    <subcellularLocation>
        <location evidence="2">Cell membrane</location>
        <topology evidence="2">Multi-pass membrane protein</topology>
    </subcellularLocation>
</comment>
<dbReference type="InterPro" id="IPR036641">
    <property type="entry name" value="HPT_dom_sf"/>
</dbReference>
<evidence type="ECO:0000259" key="21">
    <source>
        <dbReference type="PROSITE" id="PS50924"/>
    </source>
</evidence>
<dbReference type="PROSITE" id="PS50112">
    <property type="entry name" value="PAS"/>
    <property type="match status" value="2"/>
</dbReference>
<dbReference type="PRINTS" id="PR00344">
    <property type="entry name" value="BCTRLSENSOR"/>
</dbReference>
<keyword evidence="5 13" id="KW-0597">Phosphoprotein</keyword>
<dbReference type="Gene3D" id="3.40.50.2300">
    <property type="match status" value="1"/>
</dbReference>
<feature type="transmembrane region" description="Helical" evidence="14">
    <location>
        <begin position="23"/>
        <end position="42"/>
    </location>
</feature>
<dbReference type="Pfam" id="PF00072">
    <property type="entry name" value="Response_reg"/>
    <property type="match status" value="1"/>
</dbReference>
<evidence type="ECO:0000256" key="2">
    <source>
        <dbReference type="ARBA" id="ARBA00004651"/>
    </source>
</evidence>
<evidence type="ECO:0000256" key="10">
    <source>
        <dbReference type="ARBA" id="ARBA00023012"/>
    </source>
</evidence>
<evidence type="ECO:0000256" key="6">
    <source>
        <dbReference type="ARBA" id="ARBA00022692"/>
    </source>
</evidence>
<evidence type="ECO:0000256" key="1">
    <source>
        <dbReference type="ARBA" id="ARBA00000085"/>
    </source>
</evidence>
<evidence type="ECO:0000259" key="18">
    <source>
        <dbReference type="PROSITE" id="PS50112"/>
    </source>
</evidence>
<keyword evidence="11 14" id="KW-0472">Membrane</keyword>
<comment type="catalytic activity">
    <reaction evidence="1">
        <text>ATP + protein L-histidine = ADP + protein N-phospho-L-histidine.</text>
        <dbReference type="EC" id="2.7.13.3"/>
    </reaction>
</comment>
<dbReference type="Pfam" id="PF00989">
    <property type="entry name" value="PAS"/>
    <property type="match status" value="1"/>
</dbReference>
<dbReference type="EC" id="2.7.13.3" evidence="3"/>
<feature type="modified residue" description="Phosphohistidine" evidence="12">
    <location>
        <position position="966"/>
    </location>
</feature>
<feature type="domain" description="MHYT" evidence="21">
    <location>
        <begin position="19"/>
        <end position="213"/>
    </location>
</feature>
<keyword evidence="8" id="KW-0067">ATP-binding</keyword>
<dbReference type="PANTHER" id="PTHR45339:SF1">
    <property type="entry name" value="HYBRID SIGNAL TRANSDUCTION HISTIDINE KINASE J"/>
    <property type="match status" value="1"/>
</dbReference>
<evidence type="ECO:0000313" key="22">
    <source>
        <dbReference type="EMBL" id="NIA56741.1"/>
    </source>
</evidence>
<dbReference type="SUPFAM" id="SSF55874">
    <property type="entry name" value="ATPase domain of HSP90 chaperone/DNA topoisomerase II/histidine kinase"/>
    <property type="match status" value="1"/>
</dbReference>
<dbReference type="Pfam" id="PF00512">
    <property type="entry name" value="HisKA"/>
    <property type="match status" value="1"/>
</dbReference>
<dbReference type="PROSITE" id="PS50110">
    <property type="entry name" value="RESPONSE_REGULATORY"/>
    <property type="match status" value="1"/>
</dbReference>
<dbReference type="PROSITE" id="PS50924">
    <property type="entry name" value="MHYT"/>
    <property type="match status" value="1"/>
</dbReference>
<feature type="domain" description="PAC" evidence="19">
    <location>
        <begin position="471"/>
        <end position="523"/>
    </location>
</feature>
<keyword evidence="10" id="KW-0902">Two-component regulatory system</keyword>
<protein>
    <recommendedName>
        <fullName evidence="3">histidine kinase</fullName>
        <ecNumber evidence="3">2.7.13.3</ecNumber>
    </recommendedName>
</protein>
<feature type="transmembrane region" description="Helical" evidence="14">
    <location>
        <begin position="229"/>
        <end position="252"/>
    </location>
</feature>
<dbReference type="SUPFAM" id="SSF47226">
    <property type="entry name" value="Histidine-containing phosphotransfer domain, HPT domain"/>
    <property type="match status" value="1"/>
</dbReference>
<evidence type="ECO:0000256" key="11">
    <source>
        <dbReference type="ARBA" id="ARBA00023136"/>
    </source>
</evidence>
<dbReference type="InterPro" id="IPR011006">
    <property type="entry name" value="CheY-like_superfamily"/>
</dbReference>
<dbReference type="Pfam" id="PF02518">
    <property type="entry name" value="HATPase_c"/>
    <property type="match status" value="1"/>
</dbReference>
<evidence type="ECO:0000313" key="23">
    <source>
        <dbReference type="Proteomes" id="UP000716322"/>
    </source>
</evidence>
<feature type="domain" description="PAS" evidence="18">
    <location>
        <begin position="391"/>
        <end position="468"/>
    </location>
</feature>
<dbReference type="Gene3D" id="1.10.287.130">
    <property type="match status" value="1"/>
</dbReference>
<dbReference type="InterPro" id="IPR013767">
    <property type="entry name" value="PAS_fold"/>
</dbReference>
<dbReference type="InterPro" id="IPR000700">
    <property type="entry name" value="PAS-assoc_C"/>
</dbReference>
<dbReference type="SMART" id="SM00387">
    <property type="entry name" value="HATPase_c"/>
    <property type="match status" value="1"/>
</dbReference>
<dbReference type="SMART" id="SM00448">
    <property type="entry name" value="REC"/>
    <property type="match status" value="1"/>
</dbReference>
<dbReference type="PROSITE" id="PS50109">
    <property type="entry name" value="HIS_KIN"/>
    <property type="match status" value="1"/>
</dbReference>
<dbReference type="PANTHER" id="PTHR45339">
    <property type="entry name" value="HYBRID SIGNAL TRANSDUCTION HISTIDINE KINASE J"/>
    <property type="match status" value="1"/>
</dbReference>
<dbReference type="InterPro" id="IPR003594">
    <property type="entry name" value="HATPase_dom"/>
</dbReference>
<feature type="modified residue" description="4-aspartylphosphate" evidence="13">
    <location>
        <position position="826"/>
    </location>
</feature>
<evidence type="ECO:0000256" key="4">
    <source>
        <dbReference type="ARBA" id="ARBA00022475"/>
    </source>
</evidence>
<dbReference type="CDD" id="cd00082">
    <property type="entry name" value="HisKA"/>
    <property type="match status" value="1"/>
</dbReference>
<dbReference type="EMBL" id="JAAQOM010000017">
    <property type="protein sequence ID" value="NIA56741.1"/>
    <property type="molecule type" value="Genomic_DNA"/>
</dbReference>
<dbReference type="InterPro" id="IPR000014">
    <property type="entry name" value="PAS"/>
</dbReference>
<evidence type="ECO:0000256" key="13">
    <source>
        <dbReference type="PROSITE-ProRule" id="PRU00169"/>
    </source>
</evidence>
<sequence length="1125" mass="121294">MLSVFTLPTDPSLLSYGLYTPKLVALSVLVAIFASWMGLQIAGQATANRAQRWIILGTGSLSLGAGVWAMHFIGMLAFDLCTAVDYDPTVTILSSLPSIAASFVALAVIARDRLGGWGLLAGGVLVGAGIGVMHYAGMAGMRMGLGLRYDPFTFGLSIVVAVVLATLALWVRFGLSSLSHRLSEQRRLLLAAIVMGCAISGMHYTGMEAARFVGHVDTLTPHKASNDTFLALAITLIVVAFTVFVLAANGLLRYRQMFRELSRSEAWMRALLTTTVDGVITVDREGTIHEFNASAERIFGWGRDEIVGRNIRQLIGNESALEEVGLLRSLQTGEISPSARGADVTGLRRDGSTVPIRRAIGHARLDQHDLFVCFITDISGRRKMEQALRASEQQFRSLIGNIPGISYRSSLVDGDAPMLFISDAVERVTGYPGRDFLGTAPRRAFGSLIHAADRVRVSETIATALREDCPYLVEYRLLHADGSTRWMWENGTGVRNDAGELCWLDGVILDITERRHMEDALRVAKENAEQAAAARASFVANMSHEIRTPMNSILGFTDVLLDGQLNADQRRHLDTIRSSGRALLRLLNEILDTAKLEKGAVELEQNDYNLLSLIDELSSTLAANARAKGLHVDIHYDPTLPTCLRGDELRVRQVLTNLLDNAIKFTEKGTVTLRAELKDEQLHFMVSDTGIGIAPNRLSAIFEPFTQADASMTRRFGGTGLGTTICKQLVELMGGRIWAESEPGHGTTFHVVLPLALARFAPQQPRVRTAAALPPLRVLVADDVPQNQELLQLLLARRGHTMTAVGDGAAVVEMVAREPFDVILMDFQMPTLDGLSATRMIRQQAAAAGRPRVPIIAMTASVLAEHRRASIEAGMDGFASKPVDWFALSHEIARVLGLGPGQQPDDLPAQERHTLNRHAGLRRWSGKEDAFLEALAHFAAQHDGLAAALAAQATAADYLALRMQAHRVRGIAANLGLELLADALAALEGLVDGDSGKLYPGTEDALEATLANVATLLDEALGTIRAVEPSRAGAQPAKPTASGTRPAADLDRARRAANVLRDALKRGGLDDAALAGLAAATSGHPLAARVAQVHTAISDFEFDLALQQLDAVLAAIDEPAQEITE</sequence>
<feature type="domain" description="PAS" evidence="18">
    <location>
        <begin position="264"/>
        <end position="334"/>
    </location>
</feature>
<dbReference type="InterPro" id="IPR001789">
    <property type="entry name" value="Sig_transdc_resp-reg_receiver"/>
</dbReference>
<dbReference type="SUPFAM" id="SSF55785">
    <property type="entry name" value="PYP-like sensor domain (PAS domain)"/>
    <property type="match status" value="2"/>
</dbReference>
<evidence type="ECO:0000259" key="20">
    <source>
        <dbReference type="PROSITE" id="PS50894"/>
    </source>
</evidence>
<evidence type="ECO:0000256" key="15">
    <source>
        <dbReference type="SAM" id="MobiDB-lite"/>
    </source>
</evidence>